<dbReference type="GO" id="GO:0005216">
    <property type="term" value="F:monoatomic ion channel activity"/>
    <property type="evidence" value="ECO:0007669"/>
    <property type="project" value="InterPro"/>
</dbReference>
<feature type="transmembrane region" description="Helical" evidence="1">
    <location>
        <begin position="184"/>
        <end position="207"/>
    </location>
</feature>
<accession>A0A915DCJ4</accession>
<dbReference type="GO" id="GO:0016020">
    <property type="term" value="C:membrane"/>
    <property type="evidence" value="ECO:0007669"/>
    <property type="project" value="InterPro"/>
</dbReference>
<dbReference type="PRINTS" id="PR00253">
    <property type="entry name" value="GABAARECEPTR"/>
</dbReference>
<evidence type="ECO:0000313" key="2">
    <source>
        <dbReference type="Proteomes" id="UP000887574"/>
    </source>
</evidence>
<protein>
    <submittedName>
        <fullName evidence="3">Uncharacterized protein</fullName>
    </submittedName>
</protein>
<evidence type="ECO:0000256" key="1">
    <source>
        <dbReference type="SAM" id="Phobius"/>
    </source>
</evidence>
<keyword evidence="1" id="KW-0812">Transmembrane</keyword>
<dbReference type="Gene3D" id="1.20.58.390">
    <property type="entry name" value="Neurotransmitter-gated ion-channel transmembrane domain"/>
    <property type="match status" value="1"/>
</dbReference>
<reference evidence="3" key="1">
    <citation type="submission" date="2022-11" db="UniProtKB">
        <authorList>
            <consortium name="WormBaseParasite"/>
        </authorList>
    </citation>
    <scope>IDENTIFICATION</scope>
</reference>
<keyword evidence="2" id="KW-1185">Reference proteome</keyword>
<sequence>MPPELLFGLFGRPSRRLRTLQLNLGVLQFHDLGPVVNTTAKNIERVEDALDRMSSTINQISIMIVGALVELAIVAYNDKMVDQKQRTRRLSSIGNILARASMSAGSLPGLTADIHNSRRETTLLNYDPRELCRKAGRVSSCGVEDNEVSFLPETNSNNNYHCPSASQPSPKWKRMIKKSEFGSAIDQVSSIAFPVAFALFNLVYWTYYLSSYSTSNALREHS</sequence>
<organism evidence="2 3">
    <name type="scientific">Ditylenchus dipsaci</name>
    <dbReference type="NCBI Taxonomy" id="166011"/>
    <lineage>
        <taxon>Eukaryota</taxon>
        <taxon>Metazoa</taxon>
        <taxon>Ecdysozoa</taxon>
        <taxon>Nematoda</taxon>
        <taxon>Chromadorea</taxon>
        <taxon>Rhabditida</taxon>
        <taxon>Tylenchina</taxon>
        <taxon>Tylenchomorpha</taxon>
        <taxon>Sphaerularioidea</taxon>
        <taxon>Anguinidae</taxon>
        <taxon>Anguininae</taxon>
        <taxon>Ditylenchus</taxon>
    </lineage>
</organism>
<proteinExistence type="predicted"/>
<dbReference type="InterPro" id="IPR038050">
    <property type="entry name" value="Neuro_actylchol_rec"/>
</dbReference>
<dbReference type="GO" id="GO:0004888">
    <property type="term" value="F:transmembrane signaling receptor activity"/>
    <property type="evidence" value="ECO:0007669"/>
    <property type="project" value="InterPro"/>
</dbReference>
<evidence type="ECO:0000313" key="3">
    <source>
        <dbReference type="WBParaSite" id="jg17784"/>
    </source>
</evidence>
<name>A0A915DCJ4_9BILA</name>
<dbReference type="InterPro" id="IPR036719">
    <property type="entry name" value="Neuro-gated_channel_TM_sf"/>
</dbReference>
<dbReference type="AlphaFoldDB" id="A0A915DCJ4"/>
<keyword evidence="1" id="KW-0472">Membrane</keyword>
<dbReference type="Proteomes" id="UP000887574">
    <property type="component" value="Unplaced"/>
</dbReference>
<dbReference type="InterPro" id="IPR006028">
    <property type="entry name" value="GABAA/Glycine_rcpt"/>
</dbReference>
<keyword evidence="1" id="KW-1133">Transmembrane helix</keyword>
<dbReference type="WBParaSite" id="jg17784">
    <property type="protein sequence ID" value="jg17784"/>
    <property type="gene ID" value="jg17784"/>
</dbReference>
<feature type="transmembrane region" description="Helical" evidence="1">
    <location>
        <begin position="57"/>
        <end position="76"/>
    </location>
</feature>
<dbReference type="SUPFAM" id="SSF90112">
    <property type="entry name" value="Neurotransmitter-gated ion-channel transmembrane pore"/>
    <property type="match status" value="1"/>
</dbReference>